<dbReference type="EMBL" id="JBHUEK010000018">
    <property type="protein sequence ID" value="MFD1779368.1"/>
    <property type="molecule type" value="Genomic_DNA"/>
</dbReference>
<gene>
    <name evidence="2" type="ORF">ACFSFW_11870</name>
</gene>
<comment type="caution">
    <text evidence="2">The sequence shown here is derived from an EMBL/GenBank/DDBJ whole genome shotgun (WGS) entry which is preliminary data.</text>
</comment>
<dbReference type="Proteomes" id="UP001597227">
    <property type="component" value="Unassembled WGS sequence"/>
</dbReference>
<reference evidence="3" key="1">
    <citation type="journal article" date="2019" name="Int. J. Syst. Evol. Microbiol.">
        <title>The Global Catalogue of Microorganisms (GCM) 10K type strain sequencing project: providing services to taxonomists for standard genome sequencing and annotation.</title>
        <authorList>
            <consortium name="The Broad Institute Genomics Platform"/>
            <consortium name="The Broad Institute Genome Sequencing Center for Infectious Disease"/>
            <person name="Wu L."/>
            <person name="Ma J."/>
        </authorList>
    </citation>
    <scope>NUCLEOTIDE SEQUENCE [LARGE SCALE GENOMIC DNA]</scope>
    <source>
        <strain evidence="3">CCUG 15531</strain>
    </source>
</reference>
<evidence type="ECO:0000313" key="3">
    <source>
        <dbReference type="Proteomes" id="UP001597227"/>
    </source>
</evidence>
<dbReference type="RefSeq" id="WP_388038455.1">
    <property type="nucleotide sequence ID" value="NZ_JBHUEK010000018.1"/>
</dbReference>
<evidence type="ECO:0000259" key="1">
    <source>
        <dbReference type="PROSITE" id="PS51704"/>
    </source>
</evidence>
<name>A0ABW4MNJ0_9BACI</name>
<dbReference type="InterPro" id="IPR017946">
    <property type="entry name" value="PLC-like_Pdiesterase_TIM-brl"/>
</dbReference>
<dbReference type="SUPFAM" id="SSF51695">
    <property type="entry name" value="PLC-like phosphodiesterases"/>
    <property type="match status" value="1"/>
</dbReference>
<organism evidence="2 3">
    <name type="scientific">Fredinandcohnia salidurans</name>
    <dbReference type="NCBI Taxonomy" id="2595041"/>
    <lineage>
        <taxon>Bacteria</taxon>
        <taxon>Bacillati</taxon>
        <taxon>Bacillota</taxon>
        <taxon>Bacilli</taxon>
        <taxon>Bacillales</taxon>
        <taxon>Bacillaceae</taxon>
        <taxon>Fredinandcohnia</taxon>
    </lineage>
</organism>
<accession>A0ABW4MNJ0</accession>
<dbReference type="Pfam" id="PF03009">
    <property type="entry name" value="GDPD"/>
    <property type="match status" value="1"/>
</dbReference>
<sequence>MTKIYGHRGAKGTYPENTLLSLQKAIDQGVDGLELDVHLTKDGEVVVIHDETLERTTTGSGWIKDLTLAEIKQYSAGKPFTHFHEYEEAWDNEQVPTLKEVLELLAPYQIELNIELKTYLVPYEGIEEKILQIVHQYGKDLEIIYSSFHLPSILRIKQLNPNAIIAWLLNEGVSLPHDYLTALDLDAFHLNKSILLPKGEMFKQVLQISKQFPMYFPLEVVHYLNKKVNEDNEKSFHHLFDKVRVWTVNEPNEIEKLLSLQVNAIITDYPERAIRIRNEMMKLV</sequence>
<dbReference type="PANTHER" id="PTHR46211:SF14">
    <property type="entry name" value="GLYCEROPHOSPHODIESTER PHOSPHODIESTERASE"/>
    <property type="match status" value="1"/>
</dbReference>
<protein>
    <submittedName>
        <fullName evidence="2">Glycerophosphodiester phosphodiesterase</fullName>
    </submittedName>
</protein>
<dbReference type="PROSITE" id="PS51704">
    <property type="entry name" value="GP_PDE"/>
    <property type="match status" value="1"/>
</dbReference>
<feature type="domain" description="GP-PDE" evidence="1">
    <location>
        <begin position="2"/>
        <end position="277"/>
    </location>
</feature>
<dbReference type="Gene3D" id="3.20.20.190">
    <property type="entry name" value="Phosphatidylinositol (PI) phosphodiesterase"/>
    <property type="match status" value="1"/>
</dbReference>
<keyword evidence="3" id="KW-1185">Reference proteome</keyword>
<dbReference type="CDD" id="cd08563">
    <property type="entry name" value="GDPD_TtGDE_like"/>
    <property type="match status" value="1"/>
</dbReference>
<proteinExistence type="predicted"/>
<dbReference type="InterPro" id="IPR030395">
    <property type="entry name" value="GP_PDE_dom"/>
</dbReference>
<dbReference type="PANTHER" id="PTHR46211">
    <property type="entry name" value="GLYCEROPHOSPHORYL DIESTER PHOSPHODIESTERASE"/>
    <property type="match status" value="1"/>
</dbReference>
<evidence type="ECO:0000313" key="2">
    <source>
        <dbReference type="EMBL" id="MFD1779368.1"/>
    </source>
</evidence>